<dbReference type="SUPFAM" id="SSF51126">
    <property type="entry name" value="Pectin lyase-like"/>
    <property type="match status" value="1"/>
</dbReference>
<keyword evidence="9" id="KW-1185">Reference proteome</keyword>
<protein>
    <submittedName>
        <fullName evidence="8">Uncharacterized protein</fullName>
    </submittedName>
</protein>
<dbReference type="EMBL" id="JAQMWT010000021">
    <property type="protein sequence ID" value="KAJ8613794.1"/>
    <property type="molecule type" value="Genomic_DNA"/>
</dbReference>
<dbReference type="InterPro" id="IPR000743">
    <property type="entry name" value="Glyco_hydro_28"/>
</dbReference>
<evidence type="ECO:0000256" key="5">
    <source>
        <dbReference type="ARBA" id="ARBA00023295"/>
    </source>
</evidence>
<gene>
    <name evidence="8" type="ORF">CTAYLR_004892</name>
</gene>
<accession>A0AAD7UQ75</accession>
<name>A0AAD7UQ75_9STRA</name>
<dbReference type="AlphaFoldDB" id="A0AAD7UQ75"/>
<keyword evidence="2 7" id="KW-0378">Hydrolase</keyword>
<reference evidence="8" key="1">
    <citation type="submission" date="2023-01" db="EMBL/GenBank/DDBJ databases">
        <title>Metagenome sequencing of chrysophaentin producing Chrysophaeum taylorii.</title>
        <authorList>
            <person name="Davison J."/>
            <person name="Bewley C."/>
        </authorList>
    </citation>
    <scope>NUCLEOTIDE SEQUENCE</scope>
    <source>
        <strain evidence="8">NIES-1699</strain>
    </source>
</reference>
<keyword evidence="5 7" id="KW-0326">Glycosidase</keyword>
<evidence type="ECO:0000256" key="7">
    <source>
        <dbReference type="RuleBase" id="RU361169"/>
    </source>
</evidence>
<evidence type="ECO:0000256" key="2">
    <source>
        <dbReference type="ARBA" id="ARBA00022801"/>
    </source>
</evidence>
<dbReference type="Pfam" id="PF00295">
    <property type="entry name" value="Glyco_hydro_28"/>
    <property type="match status" value="1"/>
</dbReference>
<dbReference type="GO" id="GO:0004650">
    <property type="term" value="F:polygalacturonase activity"/>
    <property type="evidence" value="ECO:0007669"/>
    <property type="project" value="InterPro"/>
</dbReference>
<evidence type="ECO:0000313" key="9">
    <source>
        <dbReference type="Proteomes" id="UP001230188"/>
    </source>
</evidence>
<evidence type="ECO:0000256" key="1">
    <source>
        <dbReference type="ARBA" id="ARBA00008834"/>
    </source>
</evidence>
<evidence type="ECO:0000256" key="3">
    <source>
        <dbReference type="ARBA" id="ARBA00023157"/>
    </source>
</evidence>
<dbReference type="InterPro" id="IPR012334">
    <property type="entry name" value="Pectin_lyas_fold"/>
</dbReference>
<proteinExistence type="inferred from homology"/>
<keyword evidence="4" id="KW-0325">Glycoprotein</keyword>
<dbReference type="Gene3D" id="2.160.20.10">
    <property type="entry name" value="Single-stranded right-handed beta-helix, Pectin lyase-like"/>
    <property type="match status" value="1"/>
</dbReference>
<organism evidence="8 9">
    <name type="scientific">Chrysophaeum taylorii</name>
    <dbReference type="NCBI Taxonomy" id="2483200"/>
    <lineage>
        <taxon>Eukaryota</taxon>
        <taxon>Sar</taxon>
        <taxon>Stramenopiles</taxon>
        <taxon>Ochrophyta</taxon>
        <taxon>Pelagophyceae</taxon>
        <taxon>Pelagomonadales</taxon>
        <taxon>Pelagomonadaceae</taxon>
        <taxon>Chrysophaeum</taxon>
    </lineage>
</organism>
<evidence type="ECO:0000313" key="8">
    <source>
        <dbReference type="EMBL" id="KAJ8613794.1"/>
    </source>
</evidence>
<dbReference type="InterPro" id="IPR011050">
    <property type="entry name" value="Pectin_lyase_fold/virulence"/>
</dbReference>
<evidence type="ECO:0000256" key="4">
    <source>
        <dbReference type="ARBA" id="ARBA00023180"/>
    </source>
</evidence>
<dbReference type="Proteomes" id="UP001230188">
    <property type="component" value="Unassembled WGS sequence"/>
</dbReference>
<comment type="caution">
    <text evidence="8">The sequence shown here is derived from an EMBL/GenBank/DDBJ whole genome shotgun (WGS) entry which is preliminary data.</text>
</comment>
<dbReference type="GO" id="GO:0005975">
    <property type="term" value="P:carbohydrate metabolic process"/>
    <property type="evidence" value="ECO:0007669"/>
    <property type="project" value="InterPro"/>
</dbReference>
<dbReference type="PANTHER" id="PTHR31736:SF19">
    <property type="entry name" value="PECTIN LYASE SUPERFAMILY PROTEIN-RELATED"/>
    <property type="match status" value="1"/>
</dbReference>
<dbReference type="PANTHER" id="PTHR31736">
    <property type="match status" value="1"/>
</dbReference>
<feature type="active site" evidence="6">
    <location>
        <position position="216"/>
    </location>
</feature>
<dbReference type="GO" id="GO:0046576">
    <property type="term" value="F:rhamnogalacturonan alpha-L-rhamnopyranosyl-(1-&gt;4)-alpha-D-galactopyranosyluronide lyase activity"/>
    <property type="evidence" value="ECO:0007669"/>
    <property type="project" value="UniProtKB-ARBA"/>
</dbReference>
<dbReference type="PROSITE" id="PS00502">
    <property type="entry name" value="POLYGALACTURONASE"/>
    <property type="match status" value="1"/>
</dbReference>
<keyword evidence="3" id="KW-1015">Disulfide bond</keyword>
<evidence type="ECO:0000256" key="6">
    <source>
        <dbReference type="PROSITE-ProRule" id="PRU10052"/>
    </source>
</evidence>
<comment type="similarity">
    <text evidence="1 7">Belongs to the glycosyl hydrolase 28 family.</text>
</comment>
<sequence length="368" mass="39844">MSVKIGDAVYDVRDFGAVGDNKTDDTGAIQAALGACVPEGGTVLLPAGYAFSSFALTINNSNTELRIEGTLVVNDDRDSWPGELDFITGKYLDDVVIDGGGVVDGNGWVWWQNRDDFRPKLVSLKEGERALLHNITFENPPNHCLELSTSWLELSHVTVTAPPSTGVPVESHNTDAVDVHGPYMYVHDVVFDTGDDNVAVHANHTLVERSYFGHGHGASIGSLCDSWLTNLTVKDVVFNATTQAARIKTRPKCAGRVWAIRYENLAMIDVETPIVIDMFYPDDGTHDVTTMKIINVTFSNITATGGIIKDDASITCDPESPCEDLVFHDLAFSEGYDTTWTCGAVKSADINDVSPPGLSDCVAHSYAD</sequence>